<name>A0ABV4QUH4_9ACTN</name>
<evidence type="ECO:0000313" key="4">
    <source>
        <dbReference type="Proteomes" id="UP001569904"/>
    </source>
</evidence>
<feature type="transmembrane region" description="Helical" evidence="2">
    <location>
        <begin position="454"/>
        <end position="476"/>
    </location>
</feature>
<feature type="transmembrane region" description="Helical" evidence="2">
    <location>
        <begin position="341"/>
        <end position="367"/>
    </location>
</feature>
<dbReference type="RefSeq" id="WP_371940184.1">
    <property type="nucleotide sequence ID" value="NZ_JAXCEH010000004.1"/>
</dbReference>
<feature type="transmembrane region" description="Helical" evidence="2">
    <location>
        <begin position="418"/>
        <end position="442"/>
    </location>
</feature>
<organism evidence="3 4">
    <name type="scientific">Actinomadura chokoriensis</name>
    <dbReference type="NCBI Taxonomy" id="454156"/>
    <lineage>
        <taxon>Bacteria</taxon>
        <taxon>Bacillati</taxon>
        <taxon>Actinomycetota</taxon>
        <taxon>Actinomycetes</taxon>
        <taxon>Streptosporangiales</taxon>
        <taxon>Thermomonosporaceae</taxon>
        <taxon>Actinomadura</taxon>
    </lineage>
</organism>
<evidence type="ECO:0000313" key="3">
    <source>
        <dbReference type="EMBL" id="MFA1553789.1"/>
    </source>
</evidence>
<feature type="transmembrane region" description="Helical" evidence="2">
    <location>
        <begin position="198"/>
        <end position="216"/>
    </location>
</feature>
<evidence type="ECO:0000256" key="2">
    <source>
        <dbReference type="SAM" id="Phobius"/>
    </source>
</evidence>
<feature type="transmembrane region" description="Helical" evidence="2">
    <location>
        <begin position="388"/>
        <end position="406"/>
    </location>
</feature>
<feature type="region of interest" description="Disordered" evidence="1">
    <location>
        <begin position="1"/>
        <end position="52"/>
    </location>
</feature>
<feature type="compositionally biased region" description="Low complexity" evidence="1">
    <location>
        <begin position="17"/>
        <end position="52"/>
    </location>
</feature>
<feature type="transmembrane region" description="Helical" evidence="2">
    <location>
        <begin position="223"/>
        <end position="242"/>
    </location>
</feature>
<gene>
    <name evidence="3" type="ORF">SM436_08820</name>
</gene>
<feature type="transmembrane region" description="Helical" evidence="2">
    <location>
        <begin position="110"/>
        <end position="128"/>
    </location>
</feature>
<dbReference type="Pfam" id="PF13687">
    <property type="entry name" value="DUF4153"/>
    <property type="match status" value="1"/>
</dbReference>
<feature type="transmembrane region" description="Helical" evidence="2">
    <location>
        <begin position="482"/>
        <end position="501"/>
    </location>
</feature>
<feature type="transmembrane region" description="Helical" evidence="2">
    <location>
        <begin position="262"/>
        <end position="288"/>
    </location>
</feature>
<dbReference type="InterPro" id="IPR025291">
    <property type="entry name" value="DUF4153"/>
</dbReference>
<keyword evidence="2" id="KW-1133">Transmembrane helix</keyword>
<dbReference type="EMBL" id="JAXCEH010000004">
    <property type="protein sequence ID" value="MFA1553789.1"/>
    <property type="molecule type" value="Genomic_DNA"/>
</dbReference>
<protein>
    <submittedName>
        <fullName evidence="3">DUF4153 domain-containing protein</fullName>
    </submittedName>
</protein>
<proteinExistence type="predicted"/>
<sequence>MTTSSPKDPSDPAKDTSPPAEAPSAPGEKAGSTPTGGARAPSAGGFAAPGPAPVAGGAGYPARTGHPPAGAAPYGARAGYPPQAPFVYQPTKIEKALTGWKRPARAMSPALVAGALIAGVIGAVTVGPSLRNGFFGVGVLIAAAAVAYLAGASAWSAGRVVQPATGRRRARVNRTGLVFGLLAVGLSATAAVREAEWVVFPALLLAVAIGSYAASGGRSWPEVLFGGLAVLPAVGAMMPWAGRGVYGTLTSEKGNAWPVIRTTLIAGGLLAVFGALFVGADAAFGSLASDLIPEVSVGSVFLYAFAGVATMVLASAGAYLGQAPPPLHLLSPEPAKPAGRWSWAVPIAALDLLFLVFCAIQARVFLASDKDALLRATGLTYAEYARQGFFQLVVVTVLVLAVVAVAKRYAPAGHAGTVRALLGLLCALTLVVVAVALRRLYLYEETFGWTRLRLWVHAFELWLGVVVVLVAVAGVVKGRVAWLPRAVAATGAVAMIVLAVLNPDGFIAEHNVARYKETGKIDIPYLRDLSADAVPALDELPGPARSCALAEIAERLEDDEPAMSANLSRARAREILERRPAGEGVDCFSSSRPW</sequence>
<feature type="transmembrane region" description="Helical" evidence="2">
    <location>
        <begin position="176"/>
        <end position="192"/>
    </location>
</feature>
<evidence type="ECO:0000256" key="1">
    <source>
        <dbReference type="SAM" id="MobiDB-lite"/>
    </source>
</evidence>
<reference evidence="3 4" key="1">
    <citation type="submission" date="2023-11" db="EMBL/GenBank/DDBJ databases">
        <title>Actinomadura monticuli sp. nov., isolated from volcanic ash.</title>
        <authorList>
            <person name="Lee S.D."/>
            <person name="Yang H."/>
            <person name="Kim I.S."/>
        </authorList>
    </citation>
    <scope>NUCLEOTIDE SEQUENCE [LARGE SCALE GENOMIC DNA]</scope>
    <source>
        <strain evidence="3 4">DSM 45346</strain>
    </source>
</reference>
<feature type="transmembrane region" description="Helical" evidence="2">
    <location>
        <begin position="300"/>
        <end position="321"/>
    </location>
</feature>
<dbReference type="Proteomes" id="UP001569904">
    <property type="component" value="Unassembled WGS sequence"/>
</dbReference>
<keyword evidence="4" id="KW-1185">Reference proteome</keyword>
<comment type="caution">
    <text evidence="3">The sequence shown here is derived from an EMBL/GenBank/DDBJ whole genome shotgun (WGS) entry which is preliminary data.</text>
</comment>
<keyword evidence="2" id="KW-0812">Transmembrane</keyword>
<keyword evidence="2" id="KW-0472">Membrane</keyword>
<accession>A0ABV4QUH4</accession>
<feature type="transmembrane region" description="Helical" evidence="2">
    <location>
        <begin position="134"/>
        <end position="155"/>
    </location>
</feature>